<dbReference type="OrthoDB" id="3170288at2"/>
<dbReference type="EMBL" id="SJFN01000037">
    <property type="protein sequence ID" value="TBW33978.1"/>
    <property type="molecule type" value="Genomic_DNA"/>
</dbReference>
<proteinExistence type="predicted"/>
<evidence type="ECO:0000256" key="1">
    <source>
        <dbReference type="ARBA" id="ARBA00023015"/>
    </source>
</evidence>
<dbReference type="PANTHER" id="PTHR44688">
    <property type="entry name" value="DNA-BINDING TRANSCRIPTIONAL ACTIVATOR DEVR_DOSR"/>
    <property type="match status" value="1"/>
</dbReference>
<evidence type="ECO:0000256" key="2">
    <source>
        <dbReference type="ARBA" id="ARBA00023125"/>
    </source>
</evidence>
<dbReference type="PROSITE" id="PS50043">
    <property type="entry name" value="HTH_LUXR_2"/>
    <property type="match status" value="1"/>
</dbReference>
<dbReference type="RefSeq" id="WP_131311245.1">
    <property type="nucleotide sequence ID" value="NZ_SJFN01000037.1"/>
</dbReference>
<dbReference type="InterPro" id="IPR036388">
    <property type="entry name" value="WH-like_DNA-bd_sf"/>
</dbReference>
<feature type="domain" description="HTH luxR-type" evidence="4">
    <location>
        <begin position="225"/>
        <end position="290"/>
    </location>
</feature>
<dbReference type="SUPFAM" id="SSF46894">
    <property type="entry name" value="C-terminal effector domain of the bipartite response regulators"/>
    <property type="match status" value="1"/>
</dbReference>
<accession>A0A4Q9VG73</accession>
<dbReference type="Pfam" id="PF00196">
    <property type="entry name" value="GerE"/>
    <property type="match status" value="1"/>
</dbReference>
<evidence type="ECO:0000313" key="6">
    <source>
        <dbReference type="Proteomes" id="UP000292781"/>
    </source>
</evidence>
<dbReference type="InterPro" id="IPR000792">
    <property type="entry name" value="Tscrpt_reg_LuxR_C"/>
</dbReference>
<dbReference type="PRINTS" id="PR00038">
    <property type="entry name" value="HTHLUXR"/>
</dbReference>
<keyword evidence="6" id="KW-1185">Reference proteome</keyword>
<dbReference type="InterPro" id="IPR016032">
    <property type="entry name" value="Sig_transdc_resp-reg_C-effctor"/>
</dbReference>
<dbReference type="InterPro" id="IPR036693">
    <property type="entry name" value="TF_LuxR_autoind-bd_dom_sf"/>
</dbReference>
<organism evidence="5 6">
    <name type="scientific">Siculibacillus lacustris</name>
    <dbReference type="NCBI Taxonomy" id="1549641"/>
    <lineage>
        <taxon>Bacteria</taxon>
        <taxon>Pseudomonadati</taxon>
        <taxon>Pseudomonadota</taxon>
        <taxon>Alphaproteobacteria</taxon>
        <taxon>Hyphomicrobiales</taxon>
        <taxon>Ancalomicrobiaceae</taxon>
        <taxon>Siculibacillus</taxon>
    </lineage>
</organism>
<keyword evidence="3" id="KW-0804">Transcription</keyword>
<name>A0A4Q9VG73_9HYPH</name>
<sequence>MRKILAAVAATQHDEIMWNAGRNDALLPRRPIDRLSGSDALLLLEVIEACVGAEEDGAFRASIWPKLEGLFDFRFAYATAAFGPNGADRRGITLQRFVNYNVPDDVRVAYGECGWETNDLVIEEHFRSFQPQYWSGGELEHLLLGTGEKRTIPISNPCSAVLMDCGIRSGYMCGVAPMSPNEPGSILCFSSPGQRTYDPRVDRILHLLAPHLHCALLRVTQRDAGDDRAVTLSGRERQVLGWLKAGKSSWDISVVLGISERTVNFHVYNVLRKLGAINRPQAVAIALRRGLISLD</sequence>
<keyword evidence="2" id="KW-0238">DNA-binding</keyword>
<dbReference type="SMART" id="SM00421">
    <property type="entry name" value="HTH_LUXR"/>
    <property type="match status" value="1"/>
</dbReference>
<dbReference type="Gene3D" id="1.10.10.10">
    <property type="entry name" value="Winged helix-like DNA-binding domain superfamily/Winged helix DNA-binding domain"/>
    <property type="match status" value="1"/>
</dbReference>
<comment type="caution">
    <text evidence="5">The sequence shown here is derived from an EMBL/GenBank/DDBJ whole genome shotgun (WGS) entry which is preliminary data.</text>
</comment>
<dbReference type="CDD" id="cd06170">
    <property type="entry name" value="LuxR_C_like"/>
    <property type="match status" value="1"/>
</dbReference>
<dbReference type="Proteomes" id="UP000292781">
    <property type="component" value="Unassembled WGS sequence"/>
</dbReference>
<dbReference type="GO" id="GO:0003677">
    <property type="term" value="F:DNA binding"/>
    <property type="evidence" value="ECO:0007669"/>
    <property type="project" value="UniProtKB-KW"/>
</dbReference>
<dbReference type="Gene3D" id="3.30.450.80">
    <property type="entry name" value="Transcription factor LuxR-like, autoinducer-binding domain"/>
    <property type="match status" value="1"/>
</dbReference>
<dbReference type="SUPFAM" id="SSF75516">
    <property type="entry name" value="Pheromone-binding domain of LuxR-like quorum-sensing transcription factors"/>
    <property type="match status" value="1"/>
</dbReference>
<dbReference type="PANTHER" id="PTHR44688:SF16">
    <property type="entry name" value="DNA-BINDING TRANSCRIPTIONAL ACTIVATOR DEVR_DOSR"/>
    <property type="match status" value="1"/>
</dbReference>
<evidence type="ECO:0000313" key="5">
    <source>
        <dbReference type="EMBL" id="TBW33978.1"/>
    </source>
</evidence>
<dbReference type="PROSITE" id="PS00622">
    <property type="entry name" value="HTH_LUXR_1"/>
    <property type="match status" value="1"/>
</dbReference>
<keyword evidence="1" id="KW-0805">Transcription regulation</keyword>
<dbReference type="AlphaFoldDB" id="A0A4Q9VG73"/>
<dbReference type="GO" id="GO:0006355">
    <property type="term" value="P:regulation of DNA-templated transcription"/>
    <property type="evidence" value="ECO:0007669"/>
    <property type="project" value="InterPro"/>
</dbReference>
<protein>
    <recommendedName>
        <fullName evidence="4">HTH luxR-type domain-containing protein</fullName>
    </recommendedName>
</protein>
<evidence type="ECO:0000259" key="4">
    <source>
        <dbReference type="PROSITE" id="PS50043"/>
    </source>
</evidence>
<gene>
    <name evidence="5" type="ORF">EYW49_19180</name>
</gene>
<reference evidence="5 6" key="1">
    <citation type="submission" date="2019-02" db="EMBL/GenBank/DDBJ databases">
        <title>Siculibacillus lacustris gen. nov., sp. nov., a new rosette-forming bacterium isolated from a freshwater crater lake (Lake St. Ana, Romania).</title>
        <authorList>
            <person name="Felfoldi T."/>
            <person name="Marton Z."/>
            <person name="Szabo A."/>
            <person name="Mentes A."/>
            <person name="Boka K."/>
            <person name="Marialigeti K."/>
            <person name="Mathe I."/>
            <person name="Koncz M."/>
            <person name="Schumann P."/>
            <person name="Toth E."/>
        </authorList>
    </citation>
    <scope>NUCLEOTIDE SEQUENCE [LARGE SCALE GENOMIC DNA]</scope>
    <source>
        <strain evidence="5 6">SA-279</strain>
    </source>
</reference>
<evidence type="ECO:0000256" key="3">
    <source>
        <dbReference type="ARBA" id="ARBA00023163"/>
    </source>
</evidence>